<protein>
    <submittedName>
        <fullName evidence="1">Uncharacterized protein</fullName>
    </submittedName>
</protein>
<evidence type="ECO:0000313" key="1">
    <source>
        <dbReference type="EMBL" id="CAG6789686.1"/>
    </source>
</evidence>
<dbReference type="EMBL" id="HBUF01666191">
    <property type="protein sequence ID" value="CAG6789686.1"/>
    <property type="molecule type" value="Transcribed_RNA"/>
</dbReference>
<sequence length="599" mass="70470">MRITELIDAIDENCVKAFVMNKHVQTNLKDKIFKMVIRALSQLNYRIIYPQIFKASEDNVEDCPKKVKNVDPDERCNQMYVALTHEYEVTKSNKDILAEVIKKYWTDEKEDRETKDYIWEKYQTAIRKEKENRSSKLIAVEEKWSEQSPKKELQANILKTTMRKYLEYNKGHCSQVKLEDQIKTIIIQAIEYQKTKDKLQSLYGEHIVEKLREGDREKVKTELIEKYFNTIKDKPVETKPFKINKTDANLIENFEKDLLNTITKDERQVRIDPNITAKLTEILSEKELDTIQHVSYFLIKTIIQELGYSEVGEEASKAHQDCIKKTEHLHEQFRRKDNIKYFGKYLERNLYNIKFATNLIHDKSDKAVHLYKTFESEYTENSNCIKGLRRALVNKIQLYQKILRYSSLLKEWKGEKRSECKNERKIVFNRNPIGNNTVIYRQNEFDMGYEISLSEPNKLIDASIVTYINVDNGNSTLVKEAIDNQPYINLGDTLPGELKSYTTILKLEFISKMNHDISVELGLEDKVVHTSFKIDLELNGGVHVVGLIRPNGPRKQQEYTNPDDMNVKWKVLNVREDKFELHPDLSEVEDLEACSEYFQ</sequence>
<reference evidence="1" key="1">
    <citation type="submission" date="2021-05" db="EMBL/GenBank/DDBJ databases">
        <authorList>
            <person name="Alioto T."/>
            <person name="Alioto T."/>
            <person name="Gomez Garrido J."/>
        </authorList>
    </citation>
    <scope>NUCLEOTIDE SEQUENCE</scope>
</reference>
<dbReference type="AlphaFoldDB" id="A0A8D9FGR5"/>
<name>A0A8D9FGR5_9HEMI</name>
<organism evidence="1">
    <name type="scientific">Cacopsylla melanoneura</name>
    <dbReference type="NCBI Taxonomy" id="428564"/>
    <lineage>
        <taxon>Eukaryota</taxon>
        <taxon>Metazoa</taxon>
        <taxon>Ecdysozoa</taxon>
        <taxon>Arthropoda</taxon>
        <taxon>Hexapoda</taxon>
        <taxon>Insecta</taxon>
        <taxon>Pterygota</taxon>
        <taxon>Neoptera</taxon>
        <taxon>Paraneoptera</taxon>
        <taxon>Hemiptera</taxon>
        <taxon>Sternorrhyncha</taxon>
        <taxon>Psylloidea</taxon>
        <taxon>Psyllidae</taxon>
        <taxon>Psyllinae</taxon>
        <taxon>Cacopsylla</taxon>
    </lineage>
</organism>
<accession>A0A8D9FGR5</accession>
<proteinExistence type="predicted"/>